<proteinExistence type="predicted"/>
<dbReference type="AlphaFoldDB" id="A0A366HN65"/>
<keyword evidence="3" id="KW-0133">Cell shape</keyword>
<dbReference type="EMBL" id="QNRR01000004">
    <property type="protein sequence ID" value="RBP44453.1"/>
    <property type="molecule type" value="Genomic_DNA"/>
</dbReference>
<dbReference type="GO" id="GO:0032153">
    <property type="term" value="C:cell division site"/>
    <property type="evidence" value="ECO:0007669"/>
    <property type="project" value="TreeGrafter"/>
</dbReference>
<feature type="transmembrane region" description="Helical" evidence="6">
    <location>
        <begin position="12"/>
        <end position="31"/>
    </location>
</feature>
<feature type="transmembrane region" description="Helical" evidence="6">
    <location>
        <begin position="114"/>
        <end position="135"/>
    </location>
</feature>
<dbReference type="GO" id="GO:0008360">
    <property type="term" value="P:regulation of cell shape"/>
    <property type="evidence" value="ECO:0007669"/>
    <property type="project" value="UniProtKB-KW"/>
</dbReference>
<accession>A0A366HN65</accession>
<dbReference type="GO" id="GO:0005886">
    <property type="term" value="C:plasma membrane"/>
    <property type="evidence" value="ECO:0007669"/>
    <property type="project" value="TreeGrafter"/>
</dbReference>
<feature type="transmembrane region" description="Helical" evidence="6">
    <location>
        <begin position="326"/>
        <end position="347"/>
    </location>
</feature>
<organism evidence="7 8">
    <name type="scientific">Roseimicrobium gellanilyticum</name>
    <dbReference type="NCBI Taxonomy" id="748857"/>
    <lineage>
        <taxon>Bacteria</taxon>
        <taxon>Pseudomonadati</taxon>
        <taxon>Verrucomicrobiota</taxon>
        <taxon>Verrucomicrobiia</taxon>
        <taxon>Verrucomicrobiales</taxon>
        <taxon>Verrucomicrobiaceae</taxon>
        <taxon>Roseimicrobium</taxon>
    </lineage>
</organism>
<dbReference type="GO" id="GO:0015648">
    <property type="term" value="F:lipid-linked peptidoglycan transporter activity"/>
    <property type="evidence" value="ECO:0007669"/>
    <property type="project" value="TreeGrafter"/>
</dbReference>
<reference evidence="7 8" key="1">
    <citation type="submission" date="2018-06" db="EMBL/GenBank/DDBJ databases">
        <title>Genomic Encyclopedia of Type Strains, Phase IV (KMG-IV): sequencing the most valuable type-strain genomes for metagenomic binning, comparative biology and taxonomic classification.</title>
        <authorList>
            <person name="Goeker M."/>
        </authorList>
    </citation>
    <scope>NUCLEOTIDE SEQUENCE [LARGE SCALE GENOMIC DNA]</scope>
    <source>
        <strain evidence="7 8">DSM 25532</strain>
    </source>
</reference>
<evidence type="ECO:0000256" key="2">
    <source>
        <dbReference type="ARBA" id="ARBA00022692"/>
    </source>
</evidence>
<feature type="transmembrane region" description="Helical" evidence="6">
    <location>
        <begin position="142"/>
        <end position="159"/>
    </location>
</feature>
<evidence type="ECO:0000256" key="1">
    <source>
        <dbReference type="ARBA" id="ARBA00004141"/>
    </source>
</evidence>
<comment type="subcellular location">
    <subcellularLocation>
        <location evidence="1">Membrane</location>
        <topology evidence="1">Multi-pass membrane protein</topology>
    </subcellularLocation>
</comment>
<gene>
    <name evidence="7" type="ORF">DES53_104274</name>
</gene>
<keyword evidence="8" id="KW-1185">Reference proteome</keyword>
<evidence type="ECO:0000256" key="4">
    <source>
        <dbReference type="ARBA" id="ARBA00022989"/>
    </source>
</evidence>
<keyword evidence="4 6" id="KW-1133">Transmembrane helix</keyword>
<dbReference type="RefSeq" id="WP_113958856.1">
    <property type="nucleotide sequence ID" value="NZ_QNRR01000004.1"/>
</dbReference>
<comment type="caution">
    <text evidence="7">The sequence shown here is derived from an EMBL/GenBank/DDBJ whole genome shotgun (WGS) entry which is preliminary data.</text>
</comment>
<feature type="transmembrane region" description="Helical" evidence="6">
    <location>
        <begin position="359"/>
        <end position="382"/>
    </location>
</feature>
<protein>
    <submittedName>
        <fullName evidence="7">Cell elongation-specific peptidoglycan biosynthesis regulator RodA</fullName>
    </submittedName>
</protein>
<sequence length="408" mass="45493">MTPLFRKFLGINWILFINMILLLSWGVYAIYNASSFREGEALASKWRDQVMWGGVGLVGFFIAALIDYRWLRWGAPFLYVAGILGLVLVMKFAPEIKGAKSWIDLGPVNFQGSQLAIVATIVALAVILGDLHRIFPAFRHHWLRLAVAGVVSSVPMLMVLKEPDLGSALVYGPVVVSMLLVGNIPFRYLITMFLAVMCVIPIAYFFGLKPYQKKRVEVFIAMLANEKVNIQNEAYMADKIQIAVGSAGFEGKGPLSVKTEDPLTKERRSIHRSFYSATESINDFIYSVIVEEFGFRGGLMQILGTALLLLQCVFVAFYARDNLGRLIVVGVVGMQFAHAMQNMGMNVLMMPITGLPLPFISYGGTFLIMCMFLMGLVQSVWVHRNLSPVKKSASSSSRRNEVEEDDEF</sequence>
<evidence type="ECO:0000313" key="8">
    <source>
        <dbReference type="Proteomes" id="UP000253426"/>
    </source>
</evidence>
<evidence type="ECO:0000256" key="6">
    <source>
        <dbReference type="SAM" id="Phobius"/>
    </source>
</evidence>
<keyword evidence="2 6" id="KW-0812">Transmembrane</keyword>
<keyword evidence="5 6" id="KW-0472">Membrane</keyword>
<feature type="transmembrane region" description="Helical" evidence="6">
    <location>
        <begin position="51"/>
        <end position="70"/>
    </location>
</feature>
<dbReference type="Pfam" id="PF01098">
    <property type="entry name" value="FTSW_RODA_SPOVE"/>
    <property type="match status" value="1"/>
</dbReference>
<evidence type="ECO:0000313" key="7">
    <source>
        <dbReference type="EMBL" id="RBP44453.1"/>
    </source>
</evidence>
<feature type="transmembrane region" description="Helical" evidence="6">
    <location>
        <begin position="165"/>
        <end position="181"/>
    </location>
</feature>
<dbReference type="PANTHER" id="PTHR30474">
    <property type="entry name" value="CELL CYCLE PROTEIN"/>
    <property type="match status" value="1"/>
</dbReference>
<name>A0A366HN65_9BACT</name>
<dbReference type="OrthoDB" id="9812661at2"/>
<dbReference type="GO" id="GO:0051301">
    <property type="term" value="P:cell division"/>
    <property type="evidence" value="ECO:0007669"/>
    <property type="project" value="InterPro"/>
</dbReference>
<feature type="transmembrane region" description="Helical" evidence="6">
    <location>
        <begin position="299"/>
        <end position="319"/>
    </location>
</feature>
<evidence type="ECO:0000256" key="5">
    <source>
        <dbReference type="ARBA" id="ARBA00023136"/>
    </source>
</evidence>
<feature type="transmembrane region" description="Helical" evidence="6">
    <location>
        <begin position="77"/>
        <end position="94"/>
    </location>
</feature>
<evidence type="ECO:0000256" key="3">
    <source>
        <dbReference type="ARBA" id="ARBA00022960"/>
    </source>
</evidence>
<feature type="transmembrane region" description="Helical" evidence="6">
    <location>
        <begin position="188"/>
        <end position="207"/>
    </location>
</feature>
<dbReference type="PANTHER" id="PTHR30474:SF1">
    <property type="entry name" value="PEPTIDOGLYCAN GLYCOSYLTRANSFERASE MRDB"/>
    <property type="match status" value="1"/>
</dbReference>
<dbReference type="InterPro" id="IPR001182">
    <property type="entry name" value="FtsW/RodA"/>
</dbReference>
<dbReference type="Proteomes" id="UP000253426">
    <property type="component" value="Unassembled WGS sequence"/>
</dbReference>